<protein>
    <submittedName>
        <fullName evidence="11 12">activating transcription factor 7-interacting protein 1</fullName>
    </submittedName>
</protein>
<feature type="compositionally biased region" description="Acidic residues" evidence="8">
    <location>
        <begin position="270"/>
        <end position="300"/>
    </location>
</feature>
<dbReference type="Pfam" id="PF16794">
    <property type="entry name" value="fn3_4"/>
    <property type="match status" value="1"/>
</dbReference>
<feature type="domain" description="Fibronectin type-III" evidence="9">
    <location>
        <begin position="1145"/>
        <end position="1254"/>
    </location>
</feature>
<feature type="compositionally biased region" description="Basic and acidic residues" evidence="8">
    <location>
        <begin position="182"/>
        <end position="195"/>
    </location>
</feature>
<sequence length="1254" mass="136696">MDASEEPQKKVFKARKTMKASDRQQLDAVHKAKEELLKPTEVKLLNGNHENGDMDTIAETHFVADRKELNGMIDVNSESHEVPIVKLPDIKEGLINVDQTKDLKLKLELQPTESHVCQDNESNVLAYEEKVPVPSNKCEEQHEENSTHVAQEEADGLQSLDKTTTNIELSEELSEVNNSGEEESHIVLDGIHELEDDRPEEEVNGRALTEENMDVEHEEQEKIVQMEEESNDLKESTDEQGVESHLAEGTGVLSKEILEETTENVHQQETEPEGETENEATISEETDDLVDGQQEEEATQDMDIVQKGGCSEEHIETPADDLQPAEEAISSSMEIDQSMKAEEQKCSVVLESNLEKSVLEEQTESGLEIPDTMETDEIIPILEKLAPVEYEPVDFVKADLNSESVADNEEEMGGNEETSPSKQDSRESLPSEAFLVLSDEEEPSDERCSPVVEKTSASQDTDVDVAEKSAEKEEEQKEESVKEPQVERSDVSPGGVSPGDVSLGEVSRRKRSKSEDLDNESSKRRRYDGEEYEAELQVKITAGDDLNKKLQNVIQKMLEERLNTLQCVVFEKTVADLKTRVEKIECKKHENILYAIQAKIARLTKRFGAAKEDLKKRPEQSTAVLPASPGKAANEASTGNNSLSYRGGSTVRQMLESKRNVGETVATFQPSTTGQPSTPTTSSLQHRTPSTTTQVSVSQSTANTSIQARAPPDWKLIQQRINASSIGTPQNTLNNQNKPLPPVTSASVMTSVVPATTTAVGNNQVSSSNSQPMSVSLQSLPVILHVPVSMQSQSQLMQGTTGTFVTNQQSGNVEFIPVQNQSSISNLTKATPVSLAPNKTVNSPSMPSPSIQRNSPGNSVSSALTVQSIPTTHSVAQSSRPSLPSTVSSGTYNQANNRTTSQLKSPLSVFNSPSAAEATSSSRELQANRTSAESVSSKRVAENSAVGGKPGGVIDLTLDEEDVEITSQDSRRTSTGLAGNVQSQMISRPLQPPQPNTLQSPSTSASLPSQATIHVLPTAQTTVNITQRPGTQITRTSAPRTPNNQQMVYTTSNLTAAPVQTPVRNTVMQSQNLRQITPQAGGVPVRMQQTAAYVVNNGMTMGSAGPQLTVHHRPPQETARPIHPAPLPEAPQPQRLPPEATGTSAPQKPHLKLARVQSQNGIVLSWSVLEVDRSCAIVDSYHLYAYHEDPNATSPSQWKKIGEVKALPLPMACTLTQFVSGSKYYFAVRAKDIYGRFGQFCDPQSTDVISTQSS</sequence>
<dbReference type="PaxDb" id="8355-A0A1L8GNC0"/>
<evidence type="ECO:0000313" key="10">
    <source>
        <dbReference type="Proteomes" id="UP000186698"/>
    </source>
</evidence>
<gene>
    <name evidence="11 12 13 14 15 16" type="primary">atf7ip.L</name>
</gene>
<keyword evidence="4" id="KW-0805">Transcription regulation</keyword>
<dbReference type="PANTHER" id="PTHR23210:SF27">
    <property type="entry name" value="ACTIVATING TRANSCRIPTION FACTOR 7 INTERACTING PROTEIN"/>
    <property type="match status" value="1"/>
</dbReference>
<dbReference type="InterPro" id="IPR056565">
    <property type="entry name" value="Fn3_ATF7IP"/>
</dbReference>
<dbReference type="InterPro" id="IPR026085">
    <property type="entry name" value="ATF7-int"/>
</dbReference>
<dbReference type="InterPro" id="IPR031870">
    <property type="entry name" value="ATF7IP_BD"/>
</dbReference>
<dbReference type="AGR" id="Xenbase:XB-GENE-17345954"/>
<keyword evidence="6" id="KW-0804">Transcription</keyword>
<dbReference type="Proteomes" id="UP000186698">
    <property type="component" value="Chromosome 4L"/>
</dbReference>
<keyword evidence="5" id="KW-0010">Activator</keyword>
<keyword evidence="3" id="KW-0678">Repressor</keyword>
<feature type="region of interest" description="Disordered" evidence="8">
    <location>
        <begin position="829"/>
        <end position="955"/>
    </location>
</feature>
<evidence type="ECO:0000313" key="11">
    <source>
        <dbReference type="RefSeq" id="XP_018114218.1"/>
    </source>
</evidence>
<dbReference type="Gene3D" id="2.60.40.10">
    <property type="entry name" value="Immunoglobulins"/>
    <property type="match status" value="1"/>
</dbReference>
<feature type="compositionally biased region" description="Polar residues" evidence="8">
    <location>
        <begin position="829"/>
        <end position="877"/>
    </location>
</feature>
<organism evidence="14">
    <name type="scientific">Xenopus laevis</name>
    <name type="common">African clawed frog</name>
    <dbReference type="NCBI Taxonomy" id="8355"/>
    <lineage>
        <taxon>Eukaryota</taxon>
        <taxon>Metazoa</taxon>
        <taxon>Chordata</taxon>
        <taxon>Craniata</taxon>
        <taxon>Vertebrata</taxon>
        <taxon>Euteleostomi</taxon>
        <taxon>Amphibia</taxon>
        <taxon>Batrachia</taxon>
        <taxon>Anura</taxon>
        <taxon>Pipoidea</taxon>
        <taxon>Pipidae</taxon>
        <taxon>Xenopodinae</taxon>
        <taxon>Xenopus</taxon>
        <taxon>Xenopus</taxon>
    </lineage>
</organism>
<dbReference type="SUPFAM" id="SSF49265">
    <property type="entry name" value="Fibronectin type III"/>
    <property type="match status" value="1"/>
</dbReference>
<dbReference type="InterPro" id="IPR013783">
    <property type="entry name" value="Ig-like_fold"/>
</dbReference>
<dbReference type="RefSeq" id="XP_018114218.1">
    <property type="nucleotide sequence ID" value="XM_018258729.2"/>
</dbReference>
<evidence type="ECO:0000256" key="4">
    <source>
        <dbReference type="ARBA" id="ARBA00023015"/>
    </source>
</evidence>
<feature type="region of interest" description="Disordered" evidence="8">
    <location>
        <begin position="665"/>
        <end position="705"/>
    </location>
</feature>
<dbReference type="Pfam" id="PF16788">
    <property type="entry name" value="ATF7IP_BD"/>
    <property type="match status" value="1"/>
</dbReference>
<feature type="region of interest" description="Disordered" evidence="8">
    <location>
        <begin position="173"/>
        <end position="324"/>
    </location>
</feature>
<evidence type="ECO:0000256" key="7">
    <source>
        <dbReference type="ARBA" id="ARBA00023242"/>
    </source>
</evidence>
<dbReference type="GO" id="GO:0005634">
    <property type="term" value="C:nucleus"/>
    <property type="evidence" value="ECO:0000318"/>
    <property type="project" value="GO_Central"/>
</dbReference>
<evidence type="ECO:0000256" key="5">
    <source>
        <dbReference type="ARBA" id="ARBA00023159"/>
    </source>
</evidence>
<dbReference type="PROSITE" id="PS50853">
    <property type="entry name" value="FN3"/>
    <property type="match status" value="1"/>
</dbReference>
<comment type="subcellular location">
    <subcellularLocation>
        <location evidence="1">Nucleus</location>
    </subcellularLocation>
</comment>
<evidence type="ECO:0000313" key="12">
    <source>
        <dbReference type="RefSeq" id="XP_018114220.1"/>
    </source>
</evidence>
<evidence type="ECO:0000256" key="6">
    <source>
        <dbReference type="ARBA" id="ARBA00023163"/>
    </source>
</evidence>
<feature type="compositionally biased region" description="Basic and acidic residues" evidence="8">
    <location>
        <begin position="513"/>
        <end position="522"/>
    </location>
</feature>
<dbReference type="GO" id="GO:0003712">
    <property type="term" value="F:transcription coregulator activity"/>
    <property type="evidence" value="ECO:0000318"/>
    <property type="project" value="GO_Central"/>
</dbReference>
<feature type="compositionally biased region" description="Low complexity" evidence="8">
    <location>
        <begin position="878"/>
        <end position="889"/>
    </location>
</feature>
<dbReference type="RefSeq" id="XP_018114220.1">
    <property type="nucleotide sequence ID" value="XM_018258731.2"/>
</dbReference>
<feature type="region of interest" description="Disordered" evidence="8">
    <location>
        <begin position="1104"/>
        <end position="1147"/>
    </location>
</feature>
<dbReference type="OrthoDB" id="2434995at2759"/>
<dbReference type="AlphaFoldDB" id="A0A1L8GNC0"/>
<evidence type="ECO:0000256" key="3">
    <source>
        <dbReference type="ARBA" id="ARBA00022491"/>
    </source>
</evidence>
<feature type="region of interest" description="Disordered" evidence="8">
    <location>
        <begin position="399"/>
        <end position="531"/>
    </location>
</feature>
<accession>A0A1L8GNC0</accession>
<dbReference type="GO" id="GO:0005667">
    <property type="term" value="C:transcription regulator complex"/>
    <property type="evidence" value="ECO:0000318"/>
    <property type="project" value="GO_Central"/>
</dbReference>
<keyword evidence="10" id="KW-1185">Reference proteome</keyword>
<feature type="region of interest" description="Disordered" evidence="8">
    <location>
        <begin position="1"/>
        <end position="25"/>
    </location>
</feature>
<evidence type="ECO:0000313" key="13">
    <source>
        <dbReference type="RefSeq" id="XP_018114221.1"/>
    </source>
</evidence>
<dbReference type="PANTHER" id="PTHR23210">
    <property type="entry name" value="ACTIVATING TRANSCRIPTION FACTOR 7 INTERACTING PROTEIN"/>
    <property type="match status" value="1"/>
</dbReference>
<feature type="compositionally biased region" description="Pro residues" evidence="8">
    <location>
        <begin position="1123"/>
        <end position="1136"/>
    </location>
</feature>
<dbReference type="InterPro" id="IPR036116">
    <property type="entry name" value="FN3_sf"/>
</dbReference>
<evidence type="ECO:0000256" key="8">
    <source>
        <dbReference type="SAM" id="MobiDB-lite"/>
    </source>
</evidence>
<evidence type="ECO:0000313" key="14">
    <source>
        <dbReference type="RefSeq" id="XP_018114222.1"/>
    </source>
</evidence>
<feature type="region of interest" description="Disordered" evidence="8">
    <location>
        <begin position="612"/>
        <end position="647"/>
    </location>
</feature>
<evidence type="ECO:0000313" key="15">
    <source>
        <dbReference type="RefSeq" id="XP_041446575.1"/>
    </source>
</evidence>
<dbReference type="Xenbase" id="XB-GENE-17345954">
    <property type="gene designation" value="atf7ip.L"/>
</dbReference>
<dbReference type="RefSeq" id="XP_041446575.1">
    <property type="nucleotide sequence ID" value="XM_041590641.1"/>
</dbReference>
<feature type="compositionally biased region" description="Polar residues" evidence="8">
    <location>
        <begin position="635"/>
        <end position="644"/>
    </location>
</feature>
<feature type="compositionally biased region" description="Low complexity" evidence="8">
    <location>
        <begin position="667"/>
        <end position="701"/>
    </location>
</feature>
<dbReference type="RefSeq" id="XP_018114222.1">
    <property type="nucleotide sequence ID" value="XM_018258733.2"/>
</dbReference>
<evidence type="ECO:0000259" key="9">
    <source>
        <dbReference type="PROSITE" id="PS50853"/>
    </source>
</evidence>
<dbReference type="GeneID" id="108714461"/>
<dbReference type="STRING" id="8355.A0A1L8GNC0"/>
<evidence type="ECO:0000256" key="1">
    <source>
        <dbReference type="ARBA" id="ARBA00004123"/>
    </source>
</evidence>
<dbReference type="Bgee" id="108714461">
    <property type="expression patterns" value="Expressed in egg cell and 19 other cell types or tissues"/>
</dbReference>
<evidence type="ECO:0000256" key="2">
    <source>
        <dbReference type="ARBA" id="ARBA00010344"/>
    </source>
</evidence>
<dbReference type="GO" id="GO:0006355">
    <property type="term" value="P:regulation of DNA-templated transcription"/>
    <property type="evidence" value="ECO:0000318"/>
    <property type="project" value="GO_Central"/>
</dbReference>
<reference evidence="11 12" key="1">
    <citation type="submission" date="2022-04" db="UniProtKB">
        <authorList>
            <consortium name="RefSeq"/>
        </authorList>
    </citation>
    <scope>IDENTIFICATION</scope>
    <source>
        <strain evidence="11 12">J_2021</strain>
        <tissue evidence="11 12">Erythrocytes</tissue>
    </source>
</reference>
<evidence type="ECO:0000313" key="16">
    <source>
        <dbReference type="Xenbase" id="XB-GENE-17345954"/>
    </source>
</evidence>
<dbReference type="CDD" id="cd00063">
    <property type="entry name" value="FN3"/>
    <property type="match status" value="1"/>
</dbReference>
<dbReference type="InterPro" id="IPR003961">
    <property type="entry name" value="FN3_dom"/>
</dbReference>
<feature type="compositionally biased region" description="Basic and acidic residues" evidence="8">
    <location>
        <begin position="465"/>
        <end position="490"/>
    </location>
</feature>
<proteinExistence type="inferred from homology"/>
<dbReference type="CTD" id="108714461"/>
<dbReference type="RefSeq" id="XP_018114221.1">
    <property type="nucleotide sequence ID" value="XM_018258732.2"/>
</dbReference>
<keyword evidence="7" id="KW-0539">Nucleus</keyword>
<feature type="compositionally biased region" description="Basic and acidic residues" evidence="8">
    <location>
        <begin position="219"/>
        <end position="237"/>
    </location>
</feature>
<feature type="compositionally biased region" description="Polar residues" evidence="8">
    <location>
        <begin position="890"/>
        <end position="937"/>
    </location>
</feature>
<name>A0A1L8GNC0_XENLA</name>
<comment type="similarity">
    <text evidence="2">Belongs to the MCAF family.</text>
</comment>
<dbReference type="OMA" id="YQETIHE"/>
<dbReference type="KEGG" id="xla:108714461"/>